<protein>
    <submittedName>
        <fullName evidence="2">Uncharacterized protein</fullName>
    </submittedName>
</protein>
<evidence type="ECO:0000313" key="2">
    <source>
        <dbReference type="WBParaSite" id="nRc.2.0.1.t14277-RA"/>
    </source>
</evidence>
<proteinExistence type="predicted"/>
<dbReference type="WBParaSite" id="nRc.2.0.1.t14277-RA">
    <property type="protein sequence ID" value="nRc.2.0.1.t14277-RA"/>
    <property type="gene ID" value="nRc.2.0.1.g14277"/>
</dbReference>
<sequence>MVDIVAWSTYWDGRHTGMIPFHKRWTEKLPAKKMYKTPASYKIVGDIVVGTKDNLRLSYGHVRLPSSPYFVNAHGMSNGAVSTKHRTTMKIMMFQHFRKSKCHPNEVKYI</sequence>
<accession>A0A915IJB6</accession>
<dbReference type="Proteomes" id="UP000887565">
    <property type="component" value="Unplaced"/>
</dbReference>
<organism evidence="1 2">
    <name type="scientific">Romanomermis culicivorax</name>
    <name type="common">Nematode worm</name>
    <dbReference type="NCBI Taxonomy" id="13658"/>
    <lineage>
        <taxon>Eukaryota</taxon>
        <taxon>Metazoa</taxon>
        <taxon>Ecdysozoa</taxon>
        <taxon>Nematoda</taxon>
        <taxon>Enoplea</taxon>
        <taxon>Dorylaimia</taxon>
        <taxon>Mermithida</taxon>
        <taxon>Mermithoidea</taxon>
        <taxon>Mermithidae</taxon>
        <taxon>Romanomermis</taxon>
    </lineage>
</organism>
<reference evidence="2" key="1">
    <citation type="submission" date="2022-11" db="UniProtKB">
        <authorList>
            <consortium name="WormBaseParasite"/>
        </authorList>
    </citation>
    <scope>IDENTIFICATION</scope>
</reference>
<name>A0A915IJB6_ROMCU</name>
<evidence type="ECO:0000313" key="1">
    <source>
        <dbReference type="Proteomes" id="UP000887565"/>
    </source>
</evidence>
<dbReference type="AlphaFoldDB" id="A0A915IJB6"/>
<keyword evidence="1" id="KW-1185">Reference proteome</keyword>